<dbReference type="AlphaFoldDB" id="A0A430QER1"/>
<keyword evidence="2" id="KW-1185">Reference proteome</keyword>
<protein>
    <submittedName>
        <fullName evidence="1">Uncharacterized protein</fullName>
    </submittedName>
</protein>
<evidence type="ECO:0000313" key="2">
    <source>
        <dbReference type="Proteomes" id="UP000290809"/>
    </source>
</evidence>
<gene>
    <name evidence="1" type="ORF">DC041_0004727</name>
</gene>
<proteinExistence type="predicted"/>
<sequence length="62" mass="7389">MAFANLICINRLLENCTDIRPYIVDGRTYLAYLPHDCTYRQYRFSVPWWKFQAPTDRSIALS</sequence>
<evidence type="ECO:0000313" key="1">
    <source>
        <dbReference type="EMBL" id="RTG86164.1"/>
    </source>
</evidence>
<comment type="caution">
    <text evidence="1">The sequence shown here is derived from an EMBL/GenBank/DDBJ whole genome shotgun (WGS) entry which is preliminary data.</text>
</comment>
<dbReference type="Proteomes" id="UP000290809">
    <property type="component" value="Unassembled WGS sequence"/>
</dbReference>
<reference evidence="1 2" key="1">
    <citation type="journal article" date="2019" name="PLoS Pathog.">
        <title>Genome sequence of the bovine parasite Schistosoma bovis Tanzania.</title>
        <authorList>
            <person name="Oey H."/>
            <person name="Zakrzewski M."/>
            <person name="Gobert G."/>
            <person name="Gravermann K."/>
            <person name="Stoye J."/>
            <person name="Jones M."/>
            <person name="Mcmanus D."/>
            <person name="Krause L."/>
        </authorList>
    </citation>
    <scope>NUCLEOTIDE SEQUENCE [LARGE SCALE GENOMIC DNA]</scope>
    <source>
        <strain evidence="1 2">TAN1997</strain>
    </source>
</reference>
<name>A0A430QER1_SCHBO</name>
<organism evidence="1 2">
    <name type="scientific">Schistosoma bovis</name>
    <name type="common">Blood fluke</name>
    <dbReference type="NCBI Taxonomy" id="6184"/>
    <lineage>
        <taxon>Eukaryota</taxon>
        <taxon>Metazoa</taxon>
        <taxon>Spiralia</taxon>
        <taxon>Lophotrochozoa</taxon>
        <taxon>Platyhelminthes</taxon>
        <taxon>Trematoda</taxon>
        <taxon>Digenea</taxon>
        <taxon>Strigeidida</taxon>
        <taxon>Schistosomatoidea</taxon>
        <taxon>Schistosomatidae</taxon>
        <taxon>Schistosoma</taxon>
    </lineage>
</organism>
<accession>A0A430QER1</accession>
<dbReference type="EMBL" id="QMKO01001849">
    <property type="protein sequence ID" value="RTG86164.1"/>
    <property type="molecule type" value="Genomic_DNA"/>
</dbReference>
<dbReference type="STRING" id="6184.A0A430QER1"/>